<dbReference type="InterPro" id="IPR045851">
    <property type="entry name" value="AMP-bd_C_sf"/>
</dbReference>
<dbReference type="PANTHER" id="PTHR24096:SF394">
    <property type="entry name" value="LUCIFERIN 4-MONOOXYGENASE"/>
    <property type="match status" value="1"/>
</dbReference>
<dbReference type="Pfam" id="PF00501">
    <property type="entry name" value="AMP-binding"/>
    <property type="match status" value="1"/>
</dbReference>
<evidence type="ECO:0000256" key="1">
    <source>
        <dbReference type="ARBA" id="ARBA00004275"/>
    </source>
</evidence>
<dbReference type="SUPFAM" id="SSF56801">
    <property type="entry name" value="Acetyl-CoA synthetase-like"/>
    <property type="match status" value="1"/>
</dbReference>
<dbReference type="OMA" id="RVAAYKY"/>
<sequence length="606" mass="66208">MSSLYRTFGGTLRSLNSLTQAGGKRVRCFSTPAAAASSSSGVQDDPSLWVRSVLPDVGLIKGVNTAEYTFENISKWENVTAFECGVSGRSYTYLQLYKFSRNFGAALLQSGLKKGDVLAMIIPNMPEFPIALHGTWWAGLVPTFVNPTYTATEISNQLKDCKTKCVVTFPLFVPLAQQVIAITPELADCKVIVIGGDEAIDGCHSFGEMIKTDSSGVNLAKGSDSNVDLERDTAALLYSSGTTGLPKGCMLTHHSLVNNVHQFLPLIKIDQYTDGSEQGKALGLLPFFHIMGLQALNLITPRFGAKVVTLPLFDPDMFIETLKTHQFTSIHLVTPLISFVINHPDLGREVFKNTNNIYSGATPSGEAMIQRLLEKIGHDVNFQEGPYHISKGCQDLRRAGGEAPLLSPVSHSVLPTAKNTKVGSVGPPLPSTIVKVVDVESGRTLGPKEKGEICVKGPQLMSGYLNNPEATRNTIDSDGWLHTGDIGYYGEDKYFYVVDRLKELIKVKGLQVAPSELEQTLREHPKVLDAAVIGIPHAEWGEQPRAFVVKKDDSLTEEEVTTFVKDRLSRHKHLAGGVEFIDAVPKAPSGKILRRNLKEEYLDNDK</sequence>
<keyword evidence="3" id="KW-0576">Peroxisome</keyword>
<dbReference type="Gene3D" id="2.30.38.10">
    <property type="entry name" value="Luciferase, Domain 3"/>
    <property type="match status" value="1"/>
</dbReference>
<evidence type="ECO:0000256" key="3">
    <source>
        <dbReference type="ARBA" id="ARBA00023140"/>
    </source>
</evidence>
<evidence type="ECO:0000313" key="6">
    <source>
        <dbReference type="EMBL" id="OXA40537.1"/>
    </source>
</evidence>
<evidence type="ECO:0000313" key="7">
    <source>
        <dbReference type="Proteomes" id="UP000198287"/>
    </source>
</evidence>
<organism evidence="6 7">
    <name type="scientific">Folsomia candida</name>
    <name type="common">Springtail</name>
    <dbReference type="NCBI Taxonomy" id="158441"/>
    <lineage>
        <taxon>Eukaryota</taxon>
        <taxon>Metazoa</taxon>
        <taxon>Ecdysozoa</taxon>
        <taxon>Arthropoda</taxon>
        <taxon>Hexapoda</taxon>
        <taxon>Collembola</taxon>
        <taxon>Entomobryomorpha</taxon>
        <taxon>Isotomoidea</taxon>
        <taxon>Isotomidae</taxon>
        <taxon>Proisotominae</taxon>
        <taxon>Folsomia</taxon>
    </lineage>
</organism>
<dbReference type="InterPro" id="IPR020845">
    <property type="entry name" value="AMP-binding_CS"/>
</dbReference>
<feature type="domain" description="AMP-binding enzyme C-terminal" evidence="5">
    <location>
        <begin position="516"/>
        <end position="591"/>
    </location>
</feature>
<dbReference type="FunFam" id="3.30.300.30:FF:000007">
    <property type="entry name" value="4-coumarate--CoA ligase 2"/>
    <property type="match status" value="1"/>
</dbReference>
<gene>
    <name evidence="6" type="ORF">Fcan01_24739</name>
</gene>
<dbReference type="GO" id="GO:0004467">
    <property type="term" value="F:long-chain fatty acid-CoA ligase activity"/>
    <property type="evidence" value="ECO:0007669"/>
    <property type="project" value="TreeGrafter"/>
</dbReference>
<reference evidence="6 7" key="1">
    <citation type="submission" date="2015-12" db="EMBL/GenBank/DDBJ databases">
        <title>The genome of Folsomia candida.</title>
        <authorList>
            <person name="Faddeeva A."/>
            <person name="Derks M.F."/>
            <person name="Anvar Y."/>
            <person name="Smit S."/>
            <person name="Van Straalen N."/>
            <person name="Roelofs D."/>
        </authorList>
    </citation>
    <scope>NUCLEOTIDE SEQUENCE [LARGE SCALE GENOMIC DNA]</scope>
    <source>
        <strain evidence="6 7">VU population</strain>
        <tissue evidence="6">Whole body</tissue>
    </source>
</reference>
<dbReference type="AlphaFoldDB" id="A0A226D731"/>
<dbReference type="InterPro" id="IPR000873">
    <property type="entry name" value="AMP-dep_synth/lig_dom"/>
</dbReference>
<proteinExistence type="inferred from homology"/>
<dbReference type="Pfam" id="PF13193">
    <property type="entry name" value="AMP-binding_C"/>
    <property type="match status" value="1"/>
</dbReference>
<dbReference type="InterPro" id="IPR025110">
    <property type="entry name" value="AMP-bd_C"/>
</dbReference>
<feature type="domain" description="AMP-dependent synthetase/ligase" evidence="4">
    <location>
        <begin position="72"/>
        <end position="465"/>
    </location>
</feature>
<dbReference type="Gene3D" id="3.30.300.30">
    <property type="match status" value="1"/>
</dbReference>
<keyword evidence="7" id="KW-1185">Reference proteome</keyword>
<accession>A0A226D731</accession>
<dbReference type="GO" id="GO:0046949">
    <property type="term" value="P:fatty-acyl-CoA biosynthetic process"/>
    <property type="evidence" value="ECO:0007669"/>
    <property type="project" value="TreeGrafter"/>
</dbReference>
<protein>
    <submittedName>
        <fullName evidence="6">Putative 4-coumarate--CoA ligase 3</fullName>
    </submittedName>
</protein>
<dbReference type="Gene3D" id="3.40.50.980">
    <property type="match status" value="2"/>
</dbReference>
<comment type="subcellular location">
    <subcellularLocation>
        <location evidence="1">Peroxisome</location>
    </subcellularLocation>
</comment>
<dbReference type="STRING" id="158441.A0A226D731"/>
<dbReference type="PANTHER" id="PTHR24096">
    <property type="entry name" value="LONG-CHAIN-FATTY-ACID--COA LIGASE"/>
    <property type="match status" value="1"/>
</dbReference>
<dbReference type="GO" id="GO:0005777">
    <property type="term" value="C:peroxisome"/>
    <property type="evidence" value="ECO:0007669"/>
    <property type="project" value="UniProtKB-SubCell"/>
</dbReference>
<dbReference type="EMBL" id="LNIX01000033">
    <property type="protein sequence ID" value="OXA40537.1"/>
    <property type="molecule type" value="Genomic_DNA"/>
</dbReference>
<evidence type="ECO:0000259" key="4">
    <source>
        <dbReference type="Pfam" id="PF00501"/>
    </source>
</evidence>
<evidence type="ECO:0000259" key="5">
    <source>
        <dbReference type="Pfam" id="PF13193"/>
    </source>
</evidence>
<evidence type="ECO:0000256" key="2">
    <source>
        <dbReference type="ARBA" id="ARBA00006432"/>
    </source>
</evidence>
<keyword evidence="6" id="KW-0436">Ligase</keyword>
<comment type="similarity">
    <text evidence="2">Belongs to the ATP-dependent AMP-binding enzyme family.</text>
</comment>
<comment type="caution">
    <text evidence="6">The sequence shown here is derived from an EMBL/GenBank/DDBJ whole genome shotgun (WGS) entry which is preliminary data.</text>
</comment>
<name>A0A226D731_FOLCA</name>
<dbReference type="PROSITE" id="PS00455">
    <property type="entry name" value="AMP_BINDING"/>
    <property type="match status" value="1"/>
</dbReference>
<dbReference type="OrthoDB" id="10253869at2759"/>
<dbReference type="Proteomes" id="UP000198287">
    <property type="component" value="Unassembled WGS sequence"/>
</dbReference>